<proteinExistence type="predicted"/>
<dbReference type="EMBL" id="JAEUBD010001571">
    <property type="protein sequence ID" value="KAH3658893.1"/>
    <property type="molecule type" value="Genomic_DNA"/>
</dbReference>
<reference evidence="2" key="1">
    <citation type="journal article" date="2021" name="Open Biol.">
        <title>Shared evolutionary footprints suggest mitochondrial oxidative damage underlies multiple complex I losses in fungi.</title>
        <authorList>
            <person name="Schikora-Tamarit M.A."/>
            <person name="Marcet-Houben M."/>
            <person name="Nosek J."/>
            <person name="Gabaldon T."/>
        </authorList>
    </citation>
    <scope>NUCLEOTIDE SEQUENCE</scope>
    <source>
        <strain evidence="2">NCAIM Y.01608</strain>
    </source>
</reference>
<protein>
    <submittedName>
        <fullName evidence="2">Uncharacterized protein</fullName>
    </submittedName>
</protein>
<reference evidence="2" key="2">
    <citation type="submission" date="2021-01" db="EMBL/GenBank/DDBJ databases">
        <authorList>
            <person name="Schikora-Tamarit M.A."/>
        </authorList>
    </citation>
    <scope>NUCLEOTIDE SEQUENCE</scope>
    <source>
        <strain evidence="2">NCAIM Y.01608</strain>
    </source>
</reference>
<dbReference type="Proteomes" id="UP000788993">
    <property type="component" value="Unassembled WGS sequence"/>
</dbReference>
<sequence length="114" mass="13041">MLSVEPQEHVHTKDRNDYNGRNRHNDVVNIIVGSRTVLELLVDLAVFGNDSTFLEQNHDVRGFDEVEVFVVHGVGLDGDENRLALLFSKPFFVHFDREVSISIDKPVRGEKRAR</sequence>
<organism evidence="2 3">
    <name type="scientific">Ogataea polymorpha</name>
    <dbReference type="NCBI Taxonomy" id="460523"/>
    <lineage>
        <taxon>Eukaryota</taxon>
        <taxon>Fungi</taxon>
        <taxon>Dikarya</taxon>
        <taxon>Ascomycota</taxon>
        <taxon>Saccharomycotina</taxon>
        <taxon>Pichiomycetes</taxon>
        <taxon>Pichiales</taxon>
        <taxon>Pichiaceae</taxon>
        <taxon>Ogataea</taxon>
    </lineage>
</organism>
<evidence type="ECO:0000313" key="3">
    <source>
        <dbReference type="Proteomes" id="UP000788993"/>
    </source>
</evidence>
<dbReference type="AlphaFoldDB" id="A0A9P8SX74"/>
<feature type="region of interest" description="Disordered" evidence="1">
    <location>
        <begin position="1"/>
        <end position="22"/>
    </location>
</feature>
<comment type="caution">
    <text evidence="2">The sequence shown here is derived from an EMBL/GenBank/DDBJ whole genome shotgun (WGS) entry which is preliminary data.</text>
</comment>
<evidence type="ECO:0000313" key="2">
    <source>
        <dbReference type="EMBL" id="KAH3658893.1"/>
    </source>
</evidence>
<name>A0A9P8SX74_9ASCO</name>
<accession>A0A9P8SX74</accession>
<evidence type="ECO:0000256" key="1">
    <source>
        <dbReference type="SAM" id="MobiDB-lite"/>
    </source>
</evidence>
<keyword evidence="3" id="KW-1185">Reference proteome</keyword>
<gene>
    <name evidence="2" type="ORF">OGATHE_006619</name>
</gene>